<feature type="region of interest" description="Disordered" evidence="1">
    <location>
        <begin position="764"/>
        <end position="871"/>
    </location>
</feature>
<evidence type="ECO:0000256" key="1">
    <source>
        <dbReference type="SAM" id="MobiDB-lite"/>
    </source>
</evidence>
<dbReference type="Proteomes" id="UP000186817">
    <property type="component" value="Unassembled WGS sequence"/>
</dbReference>
<feature type="chain" id="PRO_5012232208" description="Reverse transcriptase domain-containing protein" evidence="2">
    <location>
        <begin position="24"/>
        <end position="970"/>
    </location>
</feature>
<dbReference type="AlphaFoldDB" id="A0A1Q9CCQ2"/>
<dbReference type="EMBL" id="LSRX01001356">
    <property type="protein sequence ID" value="OLP80702.1"/>
    <property type="molecule type" value="Genomic_DNA"/>
</dbReference>
<organism evidence="4 5">
    <name type="scientific">Symbiodinium microadriaticum</name>
    <name type="common">Dinoflagellate</name>
    <name type="synonym">Zooxanthella microadriatica</name>
    <dbReference type="NCBI Taxonomy" id="2951"/>
    <lineage>
        <taxon>Eukaryota</taxon>
        <taxon>Sar</taxon>
        <taxon>Alveolata</taxon>
        <taxon>Dinophyceae</taxon>
        <taxon>Suessiales</taxon>
        <taxon>Symbiodiniaceae</taxon>
        <taxon>Symbiodinium</taxon>
    </lineage>
</organism>
<protein>
    <recommendedName>
        <fullName evidence="3">Reverse transcriptase domain-containing protein</fullName>
    </recommendedName>
</protein>
<proteinExistence type="predicted"/>
<feature type="compositionally biased region" description="Low complexity" evidence="1">
    <location>
        <begin position="671"/>
        <end position="695"/>
    </location>
</feature>
<feature type="region of interest" description="Disordered" evidence="1">
    <location>
        <begin position="639"/>
        <end position="706"/>
    </location>
</feature>
<dbReference type="InterPro" id="IPR000477">
    <property type="entry name" value="RT_dom"/>
</dbReference>
<reference evidence="4 5" key="1">
    <citation type="submission" date="2016-02" db="EMBL/GenBank/DDBJ databases">
        <title>Genome analysis of coral dinoflagellate symbionts highlights evolutionary adaptations to a symbiotic lifestyle.</title>
        <authorList>
            <person name="Aranda M."/>
            <person name="Li Y."/>
            <person name="Liew Y.J."/>
            <person name="Baumgarten S."/>
            <person name="Simakov O."/>
            <person name="Wilson M."/>
            <person name="Piel J."/>
            <person name="Ashoor H."/>
            <person name="Bougouffa S."/>
            <person name="Bajic V.B."/>
            <person name="Ryu T."/>
            <person name="Ravasi T."/>
            <person name="Bayer T."/>
            <person name="Micklem G."/>
            <person name="Kim H."/>
            <person name="Bhak J."/>
            <person name="Lajeunesse T.C."/>
            <person name="Voolstra C.R."/>
        </authorList>
    </citation>
    <scope>NUCLEOTIDE SEQUENCE [LARGE SCALE GENOMIC DNA]</scope>
    <source>
        <strain evidence="4 5">CCMP2467</strain>
    </source>
</reference>
<feature type="compositionally biased region" description="Low complexity" evidence="1">
    <location>
        <begin position="822"/>
        <end position="838"/>
    </location>
</feature>
<evidence type="ECO:0000313" key="5">
    <source>
        <dbReference type="Proteomes" id="UP000186817"/>
    </source>
</evidence>
<comment type="caution">
    <text evidence="4">The sequence shown here is derived from an EMBL/GenBank/DDBJ whole genome shotgun (WGS) entry which is preliminary data.</text>
</comment>
<feature type="region of interest" description="Disordered" evidence="1">
    <location>
        <begin position="319"/>
        <end position="350"/>
    </location>
</feature>
<feature type="compositionally biased region" description="Polar residues" evidence="1">
    <location>
        <begin position="861"/>
        <end position="870"/>
    </location>
</feature>
<feature type="domain" description="Reverse transcriptase" evidence="3">
    <location>
        <begin position="1"/>
        <end position="118"/>
    </location>
</feature>
<keyword evidence="2" id="KW-0732">Signal</keyword>
<dbReference type="PROSITE" id="PS50878">
    <property type="entry name" value="RT_POL"/>
    <property type="match status" value="1"/>
</dbReference>
<evidence type="ECO:0000313" key="4">
    <source>
        <dbReference type="EMBL" id="OLP80702.1"/>
    </source>
</evidence>
<keyword evidence="5" id="KW-1185">Reference proteome</keyword>
<feature type="signal peptide" evidence="2">
    <location>
        <begin position="1"/>
        <end position="23"/>
    </location>
</feature>
<sequence>MGRGLRQGCSLAPILWSIYSGWALTKIHQPGLVDIPKCNTSYADDLFFGWTISSGQEMAVTYRAIRHILESLGKQGLQLSLDKTVIVLGLKGPGAAACIKRYVVERAGMPGQFMKFQIGGEAAYVKIVKQHLYLGAQISFQKYEQATAKYRMGLAKGAYTRLAPVLKCRTVPLKLRLHLWHGTILPTLLHGLDCMGLLPTEAAQMMTIFYQQARAIAKSFSMYTHETNMQFARRLKLASPILRLLKAIDNRAMTDSALSPGLRAGDVQLQWRHFVRGQLSEAKDALGTSAGPKPPQSCSLLKVQDIIPEDQAAIVKQSEADQTNGEHRQKYHKGGPKGVQGKGAYPQTPWKVPENYPWREGELMDVDQAQLKAAVQMLTTIVIRQENQRAIARQGTSYVLFVRHDGKVRNDGGNGLKWDPEARKHVKDDHIQPLGIQEIREEYTSQNLTMMLEIGLRTEKANLVWRRLGNKGNHCYGNSALRGFIAAAVAHGGLSAMFNGGMLGFIESLLRSKGIVFLWAQPFWVALMRDWVLPSRQHDGAEFILFLLNKLPFTADYATATWQDDAHARVQKYRFVLVPDLYITAVLARSFPLDVSRSATATSQTKFRVFPVFVDFEVRPSPDKKFLFFSFKADAPNASRPAAEDPVDTPVPAPNPVLSPSSDETTEAAVEEPSAPVSPSPADTAPAVSAAVPAEGDSGTVSGSPPPEAWGAIMSFWTAAMEARQSALASLPTSGLVGQPVSVSGDPIRNPPPGRLVLRAARAVKEPPPKPTAPSPAQEAAQVKDEAPDADAAPAPPPDTSNAPPVAVPKVCPIPLPGGGSAAASSGAGPVPGRPGSSNDPAPDPRGTPDYPPQGSPAGCSESSPSTPGSTCARICLRSSVPPPGAPVKAGASTFRSPPLPAPFTGRFRGTGLSPSVLLLLNAACLPDLVAILEPEVVGGAPGPPPPVSASAPASAVARRLAHAAGQTML</sequence>
<evidence type="ECO:0000259" key="3">
    <source>
        <dbReference type="PROSITE" id="PS50878"/>
    </source>
</evidence>
<dbReference type="OrthoDB" id="407509at2759"/>
<gene>
    <name evidence="4" type="ORF">AK812_SmicGene38849</name>
</gene>
<evidence type="ECO:0000256" key="2">
    <source>
        <dbReference type="SAM" id="SignalP"/>
    </source>
</evidence>
<feature type="compositionally biased region" description="Pro residues" evidence="1">
    <location>
        <begin position="842"/>
        <end position="855"/>
    </location>
</feature>
<accession>A0A1Q9CCQ2</accession>
<name>A0A1Q9CCQ2_SYMMI</name>